<dbReference type="Proteomes" id="UP000085678">
    <property type="component" value="Unplaced"/>
</dbReference>
<keyword evidence="2" id="KW-0479">Metal-binding</keyword>
<dbReference type="OrthoDB" id="2121828at2759"/>
<protein>
    <submittedName>
        <fullName evidence="10">Laccase-5-like</fullName>
    </submittedName>
</protein>
<dbReference type="PROSITE" id="PS00080">
    <property type="entry name" value="MULTICOPPER_OXIDASE2"/>
    <property type="match status" value="1"/>
</dbReference>
<evidence type="ECO:0000256" key="1">
    <source>
        <dbReference type="ARBA" id="ARBA00010609"/>
    </source>
</evidence>
<feature type="chain" id="PRO_5010230049" evidence="5">
    <location>
        <begin position="20"/>
        <end position="676"/>
    </location>
</feature>
<dbReference type="Pfam" id="PF07731">
    <property type="entry name" value="Cu-oxidase_2"/>
    <property type="match status" value="1"/>
</dbReference>
<dbReference type="AlphaFoldDB" id="A0A1S3HLI0"/>
<dbReference type="RefSeq" id="XP_013386321.1">
    <property type="nucleotide sequence ID" value="XM_013530867.1"/>
</dbReference>
<feature type="domain" description="Plastocyanin-like" evidence="6">
    <location>
        <begin position="208"/>
        <end position="362"/>
    </location>
</feature>
<feature type="domain" description="Plastocyanin-like" evidence="7">
    <location>
        <begin position="481"/>
        <end position="610"/>
    </location>
</feature>
<dbReference type="FunCoup" id="A0A1S3HLI0">
    <property type="interactions" value="38"/>
</dbReference>
<dbReference type="Pfam" id="PF07732">
    <property type="entry name" value="Cu-oxidase_3"/>
    <property type="match status" value="1"/>
</dbReference>
<dbReference type="GO" id="GO:0016491">
    <property type="term" value="F:oxidoreductase activity"/>
    <property type="evidence" value="ECO:0007669"/>
    <property type="project" value="UniProtKB-KW"/>
</dbReference>
<accession>A0A1S3HLI0</accession>
<evidence type="ECO:0000259" key="7">
    <source>
        <dbReference type="Pfam" id="PF07731"/>
    </source>
</evidence>
<dbReference type="KEGG" id="lak:106155852"/>
<evidence type="ECO:0000259" key="8">
    <source>
        <dbReference type="Pfam" id="PF07732"/>
    </source>
</evidence>
<dbReference type="FunFam" id="2.60.40.420:FF:000031">
    <property type="entry name" value="Laccase-2 isoform A"/>
    <property type="match status" value="1"/>
</dbReference>
<sequence>MYPNLGIATISVLISVALTAEGKTSNYDVDDLSHPCLRDCVDGETPRTCEYDFAVEWYYVLSKACYDCPFNGTDCDRPHCVAADGVRKAITVVNRRLPGPGIFVCQNDTIIVNVKNKMSTSDGVTIHWHGILQEDSPHMDGVAMITQCPIPSHSTFRYEFKATTKGTHFWHAHSGMQRADGVFGPLVVRLPPGADPHHDLYDYDLAEHYIIVTDWLGDVTVNRFVAHHHRDGDNKPQSMLINGKGAFEPYTDGKTNRTIYTPYEVFNVTQGKRYRFRVASNGILNCPIQISVDGHNMTAITSDGKPFDPIEIESFNIFAGERYDFVLNANARVDNYWIRVVGLADCANKKAKQVAILRYNGAPIEDPKAPTDYENMMRSGKQLNPWNTKADDNYIPVVQLNNTDPDDATSQEEPDVKFYLAMDFNKIDNELFHNPMYYPVSAIDKGRHLYSPQINHISNIFPPSPPMTQYGDIPKDLFCNEETRSNCTETYCECVHMLEVKLGQVVEIVMVDEGFAFNANHPMHLHGFAFRVVALRKINQSVTVEQIKQMDRNGEIPRKLKGAVKKDSVTVPDGGFTIIRFHATNPGAWLLHCHIEYHVEIGMGLIVKVGEPEDLPKPPRNFPRCGTWQYEDDVTQTSSAPCPTLKTQNSVNSVNGLRATCLSLLFMVLPLLPLYF</sequence>
<feature type="domain" description="Plastocyanin-like" evidence="8">
    <location>
        <begin position="80"/>
        <end position="189"/>
    </location>
</feature>
<dbReference type="InterPro" id="IPR033138">
    <property type="entry name" value="Cu_oxidase_CS"/>
</dbReference>
<feature type="signal peptide" evidence="5">
    <location>
        <begin position="1"/>
        <end position="19"/>
    </location>
</feature>
<dbReference type="PROSITE" id="PS00079">
    <property type="entry name" value="MULTICOPPER_OXIDASE1"/>
    <property type="match status" value="1"/>
</dbReference>
<dbReference type="InterPro" id="IPR045087">
    <property type="entry name" value="Cu-oxidase_fam"/>
</dbReference>
<dbReference type="CDD" id="cd13858">
    <property type="entry name" value="CuRO_1_tcLCC2_insect_like"/>
    <property type="match status" value="1"/>
</dbReference>
<dbReference type="GeneID" id="106155852"/>
<dbReference type="SUPFAM" id="SSF49503">
    <property type="entry name" value="Cupredoxins"/>
    <property type="match status" value="3"/>
</dbReference>
<dbReference type="InterPro" id="IPR011706">
    <property type="entry name" value="Cu-oxidase_C"/>
</dbReference>
<dbReference type="CDD" id="cd13884">
    <property type="entry name" value="CuRO_2_tcLCC_insect_like"/>
    <property type="match status" value="1"/>
</dbReference>
<dbReference type="GO" id="GO:0005507">
    <property type="term" value="F:copper ion binding"/>
    <property type="evidence" value="ECO:0007669"/>
    <property type="project" value="InterPro"/>
</dbReference>
<dbReference type="Gene3D" id="2.60.40.420">
    <property type="entry name" value="Cupredoxins - blue copper proteins"/>
    <property type="match status" value="3"/>
</dbReference>
<evidence type="ECO:0000256" key="4">
    <source>
        <dbReference type="ARBA" id="ARBA00023008"/>
    </source>
</evidence>
<comment type="similarity">
    <text evidence="1">Belongs to the multicopper oxidase family.</text>
</comment>
<evidence type="ECO:0000313" key="9">
    <source>
        <dbReference type="Proteomes" id="UP000085678"/>
    </source>
</evidence>
<dbReference type="InParanoid" id="A0A1S3HLI0"/>
<evidence type="ECO:0000259" key="6">
    <source>
        <dbReference type="Pfam" id="PF00394"/>
    </source>
</evidence>
<dbReference type="FunFam" id="2.60.40.420:FF:000045">
    <property type="entry name" value="Laccase 2"/>
    <property type="match status" value="1"/>
</dbReference>
<keyword evidence="4" id="KW-0186">Copper</keyword>
<dbReference type="CDD" id="cd13905">
    <property type="entry name" value="CuRO_3_tcLLC2_insect_like"/>
    <property type="match status" value="1"/>
</dbReference>
<dbReference type="InterPro" id="IPR001117">
    <property type="entry name" value="Cu-oxidase_2nd"/>
</dbReference>
<evidence type="ECO:0000256" key="2">
    <source>
        <dbReference type="ARBA" id="ARBA00022723"/>
    </source>
</evidence>
<evidence type="ECO:0000313" key="10">
    <source>
        <dbReference type="RefSeq" id="XP_013386321.1"/>
    </source>
</evidence>
<dbReference type="InterPro" id="IPR002355">
    <property type="entry name" value="Cu_oxidase_Cu_BS"/>
</dbReference>
<dbReference type="PANTHER" id="PTHR11709:SF394">
    <property type="entry name" value="FI03373P-RELATED"/>
    <property type="match status" value="1"/>
</dbReference>
<keyword evidence="9" id="KW-1185">Reference proteome</keyword>
<organism evidence="9 10">
    <name type="scientific">Lingula anatina</name>
    <name type="common">Brachiopod</name>
    <name type="synonym">Lingula unguis</name>
    <dbReference type="NCBI Taxonomy" id="7574"/>
    <lineage>
        <taxon>Eukaryota</taxon>
        <taxon>Metazoa</taxon>
        <taxon>Spiralia</taxon>
        <taxon>Lophotrochozoa</taxon>
        <taxon>Brachiopoda</taxon>
        <taxon>Linguliformea</taxon>
        <taxon>Lingulata</taxon>
        <taxon>Lingulida</taxon>
        <taxon>Linguloidea</taxon>
        <taxon>Lingulidae</taxon>
        <taxon>Lingula</taxon>
    </lineage>
</organism>
<dbReference type="Pfam" id="PF00394">
    <property type="entry name" value="Cu-oxidase"/>
    <property type="match status" value="1"/>
</dbReference>
<dbReference type="PANTHER" id="PTHR11709">
    <property type="entry name" value="MULTI-COPPER OXIDASE"/>
    <property type="match status" value="1"/>
</dbReference>
<proteinExistence type="inferred from homology"/>
<evidence type="ECO:0000256" key="3">
    <source>
        <dbReference type="ARBA" id="ARBA00023002"/>
    </source>
</evidence>
<dbReference type="GO" id="GO:0005886">
    <property type="term" value="C:plasma membrane"/>
    <property type="evidence" value="ECO:0007669"/>
    <property type="project" value="TreeGrafter"/>
</dbReference>
<dbReference type="InterPro" id="IPR011707">
    <property type="entry name" value="Cu-oxidase-like_N"/>
</dbReference>
<evidence type="ECO:0000256" key="5">
    <source>
        <dbReference type="SAM" id="SignalP"/>
    </source>
</evidence>
<gene>
    <name evidence="10" type="primary">LOC106155852</name>
</gene>
<name>A0A1S3HLI0_LINAN</name>
<reference evidence="10" key="1">
    <citation type="submission" date="2025-08" db="UniProtKB">
        <authorList>
            <consortium name="RefSeq"/>
        </authorList>
    </citation>
    <scope>IDENTIFICATION</scope>
    <source>
        <tissue evidence="10">Gonads</tissue>
    </source>
</reference>
<keyword evidence="5" id="KW-0732">Signal</keyword>
<keyword evidence="3" id="KW-0560">Oxidoreductase</keyword>
<dbReference type="GO" id="GO:0006826">
    <property type="term" value="P:iron ion transport"/>
    <property type="evidence" value="ECO:0007669"/>
    <property type="project" value="TreeGrafter"/>
</dbReference>
<dbReference type="InterPro" id="IPR008972">
    <property type="entry name" value="Cupredoxin"/>
</dbReference>